<reference evidence="8 9" key="1">
    <citation type="journal article" date="2016" name="Nat. Commun.">
        <title>Thousands of microbial genomes shed light on interconnected biogeochemical processes in an aquifer system.</title>
        <authorList>
            <person name="Anantharaman K."/>
            <person name="Brown C.T."/>
            <person name="Hug L.A."/>
            <person name="Sharon I."/>
            <person name="Castelle C.J."/>
            <person name="Probst A.J."/>
            <person name="Thomas B.C."/>
            <person name="Singh A."/>
            <person name="Wilkins M.J."/>
            <person name="Karaoz U."/>
            <person name="Brodie E.L."/>
            <person name="Williams K.H."/>
            <person name="Hubbard S.S."/>
            <person name="Banfield J.F."/>
        </authorList>
    </citation>
    <scope>NUCLEOTIDE SEQUENCE [LARGE SCALE GENOMIC DNA]</scope>
</reference>
<evidence type="ECO:0000256" key="6">
    <source>
        <dbReference type="ARBA" id="ARBA00035197"/>
    </source>
</evidence>
<dbReference type="GO" id="GO:0006412">
    <property type="term" value="P:translation"/>
    <property type="evidence" value="ECO:0007669"/>
    <property type="project" value="UniProtKB-UniRule"/>
</dbReference>
<dbReference type="PANTHER" id="PTHR12899">
    <property type="entry name" value="39S RIBOSOMAL PROTEIN L18, MITOCHONDRIAL"/>
    <property type="match status" value="1"/>
</dbReference>
<sequence>MKSINKRKKIFGNVERPRLNVYKSLKHIHAQIIDDDSQKTIVGLSTQIVKKGNKMERSVVLGKEIAKRAKEEGVTKVVFDRGKFKYHGRIKAFADAAREGGLNF</sequence>
<comment type="similarity">
    <text evidence="1 7">Belongs to the universal ribosomal protein uL18 family.</text>
</comment>
<dbReference type="Gene3D" id="3.30.420.100">
    <property type="match status" value="1"/>
</dbReference>
<dbReference type="AlphaFoldDB" id="A0A1F4S578"/>
<comment type="function">
    <text evidence="7">This is one of the proteins that bind and probably mediate the attachment of the 5S RNA into the large ribosomal subunit, where it forms part of the central protuberance.</text>
</comment>
<name>A0A1F4S578_UNCSA</name>
<protein>
    <recommendedName>
        <fullName evidence="6 7">Large ribosomal subunit protein uL18</fullName>
    </recommendedName>
</protein>
<keyword evidence="3 7" id="KW-0694">RNA-binding</keyword>
<keyword evidence="5 7" id="KW-0687">Ribonucleoprotein</keyword>
<dbReference type="CDD" id="cd00432">
    <property type="entry name" value="Ribosomal_L18_L5e"/>
    <property type="match status" value="1"/>
</dbReference>
<evidence type="ECO:0000256" key="3">
    <source>
        <dbReference type="ARBA" id="ARBA00022884"/>
    </source>
</evidence>
<dbReference type="GO" id="GO:0005840">
    <property type="term" value="C:ribosome"/>
    <property type="evidence" value="ECO:0007669"/>
    <property type="project" value="UniProtKB-KW"/>
</dbReference>
<dbReference type="FunFam" id="3.30.420.100:FF:000001">
    <property type="entry name" value="50S ribosomal protein L18"/>
    <property type="match status" value="1"/>
</dbReference>
<dbReference type="GO" id="GO:1990904">
    <property type="term" value="C:ribonucleoprotein complex"/>
    <property type="evidence" value="ECO:0007669"/>
    <property type="project" value="UniProtKB-KW"/>
</dbReference>
<evidence type="ECO:0000256" key="1">
    <source>
        <dbReference type="ARBA" id="ARBA00007116"/>
    </source>
</evidence>
<evidence type="ECO:0000313" key="9">
    <source>
        <dbReference type="Proteomes" id="UP000177905"/>
    </source>
</evidence>
<evidence type="ECO:0000256" key="4">
    <source>
        <dbReference type="ARBA" id="ARBA00022980"/>
    </source>
</evidence>
<dbReference type="InterPro" id="IPR057268">
    <property type="entry name" value="Ribosomal_L18"/>
</dbReference>
<gene>
    <name evidence="7" type="primary">rplR</name>
    <name evidence="8" type="ORF">A2290_03910</name>
</gene>
<evidence type="ECO:0000313" key="8">
    <source>
        <dbReference type="EMBL" id="OGC15517.1"/>
    </source>
</evidence>
<dbReference type="InterPro" id="IPR004389">
    <property type="entry name" value="Ribosomal_uL18_bac-type"/>
</dbReference>
<evidence type="ECO:0000256" key="2">
    <source>
        <dbReference type="ARBA" id="ARBA00022730"/>
    </source>
</evidence>
<dbReference type="Proteomes" id="UP000177905">
    <property type="component" value="Unassembled WGS sequence"/>
</dbReference>
<dbReference type="InterPro" id="IPR005484">
    <property type="entry name" value="Ribosomal_uL18_bac/plant/anim"/>
</dbReference>
<keyword evidence="4 7" id="KW-0689">Ribosomal protein</keyword>
<keyword evidence="2 7" id="KW-0699">rRNA-binding</keyword>
<organism evidence="8 9">
    <name type="scientific">candidate division WOR-1 bacterium RIFOXYB2_FULL_36_35</name>
    <dbReference type="NCBI Taxonomy" id="1802578"/>
    <lineage>
        <taxon>Bacteria</taxon>
        <taxon>Bacillati</taxon>
        <taxon>Saganbacteria</taxon>
    </lineage>
</organism>
<dbReference type="GO" id="GO:0003735">
    <property type="term" value="F:structural constituent of ribosome"/>
    <property type="evidence" value="ECO:0007669"/>
    <property type="project" value="InterPro"/>
</dbReference>
<dbReference type="NCBIfam" id="TIGR00060">
    <property type="entry name" value="L18_bact"/>
    <property type="match status" value="1"/>
</dbReference>
<dbReference type="SUPFAM" id="SSF53137">
    <property type="entry name" value="Translational machinery components"/>
    <property type="match status" value="1"/>
</dbReference>
<dbReference type="HAMAP" id="MF_01337_B">
    <property type="entry name" value="Ribosomal_uL18_B"/>
    <property type="match status" value="1"/>
</dbReference>
<dbReference type="EMBL" id="MEUA01000019">
    <property type="protein sequence ID" value="OGC15517.1"/>
    <property type="molecule type" value="Genomic_DNA"/>
</dbReference>
<dbReference type="GO" id="GO:0008097">
    <property type="term" value="F:5S rRNA binding"/>
    <property type="evidence" value="ECO:0007669"/>
    <property type="project" value="TreeGrafter"/>
</dbReference>
<dbReference type="Pfam" id="PF00861">
    <property type="entry name" value="Ribosomal_L18p"/>
    <property type="match status" value="1"/>
</dbReference>
<evidence type="ECO:0000256" key="7">
    <source>
        <dbReference type="HAMAP-Rule" id="MF_01337"/>
    </source>
</evidence>
<evidence type="ECO:0000256" key="5">
    <source>
        <dbReference type="ARBA" id="ARBA00023274"/>
    </source>
</evidence>
<dbReference type="GO" id="GO:0005737">
    <property type="term" value="C:cytoplasm"/>
    <property type="evidence" value="ECO:0007669"/>
    <property type="project" value="UniProtKB-ARBA"/>
</dbReference>
<comment type="caution">
    <text evidence="8">The sequence shown here is derived from an EMBL/GenBank/DDBJ whole genome shotgun (WGS) entry which is preliminary data.</text>
</comment>
<accession>A0A1F4S578</accession>
<comment type="subunit">
    <text evidence="7">Part of the 50S ribosomal subunit; part of the 5S rRNA/L5/L18/L25 subcomplex. Contacts the 5S and 23S rRNAs.</text>
</comment>
<dbReference type="PANTHER" id="PTHR12899:SF3">
    <property type="entry name" value="LARGE RIBOSOMAL SUBUNIT PROTEIN UL18M"/>
    <property type="match status" value="1"/>
</dbReference>
<proteinExistence type="inferred from homology"/>